<name>A0ABQ1CAQ2_9MYCO</name>
<dbReference type="InterPro" id="IPR003594">
    <property type="entry name" value="HATPase_dom"/>
</dbReference>
<evidence type="ECO:0000256" key="1">
    <source>
        <dbReference type="ARBA" id="ARBA00000085"/>
    </source>
</evidence>
<reference evidence="8 9" key="1">
    <citation type="journal article" date="2019" name="Emerg. Microbes Infect.">
        <title>Comprehensive subspecies identification of 175 nontuberculous mycobacteria species based on 7547 genomic profiles.</title>
        <authorList>
            <person name="Matsumoto Y."/>
            <person name="Kinjo T."/>
            <person name="Motooka D."/>
            <person name="Nabeya D."/>
            <person name="Jung N."/>
            <person name="Uechi K."/>
            <person name="Horii T."/>
            <person name="Iida T."/>
            <person name="Fujita J."/>
            <person name="Nakamura S."/>
        </authorList>
    </citation>
    <scope>NUCLEOTIDE SEQUENCE [LARGE SCALE GENOMIC DNA]</scope>
    <source>
        <strain evidence="8 9">JCM 18565</strain>
    </source>
</reference>
<dbReference type="InterPro" id="IPR036890">
    <property type="entry name" value="HATPase_C_sf"/>
</dbReference>
<feature type="domain" description="Histidine kinase" evidence="7">
    <location>
        <begin position="75"/>
        <end position="185"/>
    </location>
</feature>
<dbReference type="PANTHER" id="PTHR44936">
    <property type="entry name" value="SENSOR PROTEIN CREC"/>
    <property type="match status" value="1"/>
</dbReference>
<evidence type="ECO:0000256" key="5">
    <source>
        <dbReference type="ARBA" id="ARBA00022777"/>
    </source>
</evidence>
<protein>
    <recommendedName>
        <fullName evidence="2">histidine kinase</fullName>
        <ecNumber evidence="2">2.7.13.3</ecNumber>
    </recommendedName>
</protein>
<keyword evidence="5" id="KW-0418">Kinase</keyword>
<comment type="caution">
    <text evidence="8">The sequence shown here is derived from an EMBL/GenBank/DDBJ whole genome shotgun (WGS) entry which is preliminary data.</text>
</comment>
<evidence type="ECO:0000259" key="7">
    <source>
        <dbReference type="PROSITE" id="PS50109"/>
    </source>
</evidence>
<dbReference type="PROSITE" id="PS50109">
    <property type="entry name" value="HIS_KIN"/>
    <property type="match status" value="1"/>
</dbReference>
<dbReference type="Proteomes" id="UP000465240">
    <property type="component" value="Unassembled WGS sequence"/>
</dbReference>
<evidence type="ECO:0000256" key="6">
    <source>
        <dbReference type="ARBA" id="ARBA00022840"/>
    </source>
</evidence>
<evidence type="ECO:0000313" key="9">
    <source>
        <dbReference type="Proteomes" id="UP000465240"/>
    </source>
</evidence>
<comment type="catalytic activity">
    <reaction evidence="1">
        <text>ATP + protein L-histidine = ADP + protein N-phospho-L-histidine.</text>
        <dbReference type="EC" id="2.7.13.3"/>
    </reaction>
</comment>
<dbReference type="PANTHER" id="PTHR44936:SF10">
    <property type="entry name" value="SENSOR PROTEIN RSTB"/>
    <property type="match status" value="1"/>
</dbReference>
<dbReference type="Gene3D" id="3.30.565.10">
    <property type="entry name" value="Histidine kinase-like ATPase, C-terminal domain"/>
    <property type="match status" value="1"/>
</dbReference>
<dbReference type="InterPro" id="IPR005467">
    <property type="entry name" value="His_kinase_dom"/>
</dbReference>
<keyword evidence="3" id="KW-0808">Transferase</keyword>
<dbReference type="SUPFAM" id="SSF55874">
    <property type="entry name" value="ATPase domain of HSP90 chaperone/DNA topoisomerase II/histidine kinase"/>
    <property type="match status" value="1"/>
</dbReference>
<evidence type="ECO:0000313" key="8">
    <source>
        <dbReference type="EMBL" id="GFG81550.1"/>
    </source>
</evidence>
<evidence type="ECO:0000256" key="2">
    <source>
        <dbReference type="ARBA" id="ARBA00012438"/>
    </source>
</evidence>
<dbReference type="EC" id="2.7.13.3" evidence="2"/>
<dbReference type="EMBL" id="BLKX01000001">
    <property type="protein sequence ID" value="GFG81550.1"/>
    <property type="molecule type" value="Genomic_DNA"/>
</dbReference>
<evidence type="ECO:0000256" key="4">
    <source>
        <dbReference type="ARBA" id="ARBA00022741"/>
    </source>
</evidence>
<dbReference type="InterPro" id="IPR050980">
    <property type="entry name" value="2C_sensor_his_kinase"/>
</dbReference>
<gene>
    <name evidence="8" type="ORF">MPRG_48260</name>
</gene>
<organism evidence="8 9">
    <name type="scientific">Mycobacterium paragordonae</name>
    <dbReference type="NCBI Taxonomy" id="1389713"/>
    <lineage>
        <taxon>Bacteria</taxon>
        <taxon>Bacillati</taxon>
        <taxon>Actinomycetota</taxon>
        <taxon>Actinomycetes</taxon>
        <taxon>Mycobacteriales</taxon>
        <taxon>Mycobacteriaceae</taxon>
        <taxon>Mycobacterium</taxon>
    </lineage>
</organism>
<sequence length="192" mass="21062">MFARDEIGAAFETSKTARAIIRIREFLQAIQRLNEAASSPQLIEFDLGNLIVEEIANGKFSQDQLVATRSDPVIVKGDPNLLKLALQNAFRNAVEASESTGKQVVVNCGASSGKAWVAILDEGIGLPESATKVWMPGVTKKSKEEHFGFGLPIARRAIHSLGGCIRLYPREHGGTACEILWVFEQQRQLEDE</sequence>
<dbReference type="Pfam" id="PF02518">
    <property type="entry name" value="HATPase_c"/>
    <property type="match status" value="1"/>
</dbReference>
<accession>A0ABQ1CAQ2</accession>
<dbReference type="SMART" id="SM00387">
    <property type="entry name" value="HATPase_c"/>
    <property type="match status" value="1"/>
</dbReference>
<keyword evidence="9" id="KW-1185">Reference proteome</keyword>
<keyword evidence="6" id="KW-0067">ATP-binding</keyword>
<proteinExistence type="predicted"/>
<keyword evidence="4" id="KW-0547">Nucleotide-binding</keyword>
<evidence type="ECO:0000256" key="3">
    <source>
        <dbReference type="ARBA" id="ARBA00022679"/>
    </source>
</evidence>